<keyword evidence="2" id="KW-0964">Secreted</keyword>
<accession>A0A6I9V9N4</accession>
<dbReference type="FunCoup" id="A0A6I9V9N4">
    <property type="interactions" value="77"/>
</dbReference>
<dbReference type="KEGG" id="bdr:105223555"/>
<gene>
    <name evidence="4" type="primary">LOC105223555</name>
</gene>
<reference evidence="4" key="1">
    <citation type="submission" date="2025-08" db="UniProtKB">
        <authorList>
            <consortium name="RefSeq"/>
        </authorList>
    </citation>
    <scope>IDENTIFICATION</scope>
    <source>
        <tissue evidence="4">Adult</tissue>
    </source>
</reference>
<sequence>MSVCCTWCRIIKFCILNFTKMSHGNPKRIKIIVIVHLLLICFISEQQFVDAAGKNSALSEAKLKEIAKIRSELNEALENEQPNTPAKGVIVQPTWLAEKGAKTQPPTKFKVEVTQQRIDEVQAIRDEISKSKAQPTENDQQVQELIKEFNTKGAGRTALEKVVGDAQVKPSDELVGVAEPSEAADLPNVVEASTQEVEDFDMRKLQRLEVSKRRVRETLILKSIEEDFSFDLGDDVQQWAHILHDGDEYFIGRREHNLLVVHKERAAYQAGSVLEVGQPITYLLTYSFWNDAQGQTEGIMLVSAQDRVLWYRVNNATRNIELYWQWVVGNTITGLTYFTVESKDYLIVSTNQSSHTGFYTLNIYQFELGSREFWIAQRMQLEFPCAETTLLDTGRDLILAVPQNHTAAIYTFNPRADNTDYLRFTFKQHIASTGIESVAGFRMGGRSYIAVGGQQPQILLYQQGELVPKTILSQNFGVVQLFFPVPVRTYRDDLILLVQHRVDFSTHSLTVLETLIWDGDAFTLSIPVPCKLGAHTVYGASCMLDIQRDAGLKGAAYFRRGAEVSLIVPRHNAESGLFRLHTELLAKNSEYLDLQEIYAFLKDWVKEQDDLIAQAQAFLQTTENGVLQSQPDLSELEELQTPQFSLDAGEVGEIYVNDYRWTDEDTQIDLDLVITAIEQLEAEINSGRHRRDALTETLIFPHLEFDSLEVDELFVQQQNDDNFYVQDGVLELDGVLNVQNLKVLERVSLAEPRAAFEEDLEDDDEDDDVTGVETDSFVLDGDIEFESINGMPWRDIKENMVLINEPVDLTQLEVDGEVILADKVSLTTLNSLNFPEDFLWSSGPTVSVVRAEKTFTSSLSTNTMDVEGLLNGINASDAITLHGDQTWRGLPTFSELKVTELFQLNGTTRGRDIGKIPHNPTLQDTKQVEAICSFRELHVLGKLVLQGKYDGQLLAPLLRDIVQRPADPANVINVRAKKRFTEIHMPVDFEVLDGKVNGIPLTEFVPAHTKQDLFIHNLQAYVYFANLTLSGHYDGVDIAELTQNALKIDEPETALHTNLTFENALRTDTVDVMSSLNGLPIAEAYQTIFEDMLIPKAHFDQLTVKLAEIKGDINGDSNVMLDADQFTYSQAAEEPQVGDIFVDELKLTHGLETDEIQGIDSSLIWSFLDDIDELPDMVLDGKVLVDHVIVTGDVHVHKLNQQRFDEDLQLTIIWLNRPNYLSNSLTFVAPLTVHGNLQVEGTYNGVDLPDFIEDMVIRAPANGTRQILAPKSFTQGVHVQGDTYVDALNGIQFTDIATKKTICNFRGSVRLLGNLYVNDLEITGALNAQPMSVFSSALRFDPAAQAFIVQGVVNFNTPQVQLQDLTVLGALNDMPDLAHFFDELVYKDRACILKGRNTFSGRVGIEKGAYIRNLNGYNLLALFANIVYVNEPQPVLIRAPLTFKGPVRAHTLLVREELVASILNGHALQEWFTDTLRLDRPQEITKYLTFAPGSLNGNSFYASFLNDIDLSQVVTLHTAQNLTGNITFSELNLNGQIHVKGAINGVDLKKEYENTLMKRGNQVVHTPLTLQSALVRKTLKTNAPINNDKDLQQVATLYGDQHFKSPLYFENVAAQELKTKHLISGINMDKWFENVLRVRDKPQQFITGNWSARILTVNSGPTLPSYITAGRHRPKNFGALLRNAREDADYVDLCGKFSTLLKSQQKRGYHLKYLERAFELDMHAISKEQMSENLTIKAAFSLEKAGDNYMLINTGERTHVMKWNAHTSKYESVVDFVAGQLDQAVAVDDTTTITNTIDFVTNNVGVEGTLNYWRLTGTQLTLLKTFEKPATDLWLSAHAGTKLYAVHDDTVYGYNLSEQSPSSTWLLPNWLGNASYGFVPHHSQALMLSNGEAILLYNDDTVDDDDEDALNARGKRTTLPRYSLPLYYQRVLSPQPNKLSGTVLKPNATEPHIYRFADFRHVILQVLDDLDYRLRLEVNITQLSIPETDLHDEHLVPDFIAIMEALREQQIYPNASFEQLEWHVHDLPENPAQILAARTVQILWPNIVDMAEIQGYLATNDDETDITVATIVDNLGTTVRDVLILANSKEQVDELIDDNAMATHALELSLVIERVRALQRYLRNTARTLRKQLLAEATVVTTTEAPTDDGFEMFASATSDNNELVQRAIAMPPNFSELLIANATWLKFYSKNLPALGKGEILPITVLTQQTPLELLAVTLPAPQLVGAHQAEIVLYLDVLSGTRFQTISARQPRSLITMQIVSETLLAYVEDCCTVRVLAYRGVEGFVEFTRFKSAELVLKIFPVMLQGSDILVTQPHLAVALADRVVFYRFVGAGASLRVPKNFICF</sequence>
<evidence type="ECO:0000256" key="2">
    <source>
        <dbReference type="ARBA" id="ARBA00022525"/>
    </source>
</evidence>
<dbReference type="PANTHER" id="PTHR22918:SF6">
    <property type="entry name" value="EG:8D8.1 PROTEIN-RELATED"/>
    <property type="match status" value="1"/>
</dbReference>
<dbReference type="GO" id="GO:0005576">
    <property type="term" value="C:extracellular region"/>
    <property type="evidence" value="ECO:0007669"/>
    <property type="project" value="UniProtKB-SubCell"/>
</dbReference>
<evidence type="ECO:0000313" key="3">
    <source>
        <dbReference type="Proteomes" id="UP001652620"/>
    </source>
</evidence>
<protein>
    <submittedName>
        <fullName evidence="4">Uncharacterized protein LOC105223555 isoform X1</fullName>
    </submittedName>
</protein>
<proteinExistence type="predicted"/>
<dbReference type="GO" id="GO:0009986">
    <property type="term" value="C:cell surface"/>
    <property type="evidence" value="ECO:0007669"/>
    <property type="project" value="TreeGrafter"/>
</dbReference>
<evidence type="ECO:0000313" key="4">
    <source>
        <dbReference type="RefSeq" id="XP_011199604.2"/>
    </source>
</evidence>
<dbReference type="GO" id="GO:0008201">
    <property type="term" value="F:heparin binding"/>
    <property type="evidence" value="ECO:0007669"/>
    <property type="project" value="TreeGrafter"/>
</dbReference>
<comment type="subcellular location">
    <subcellularLocation>
        <location evidence="1">Secreted</location>
    </subcellularLocation>
</comment>
<dbReference type="RefSeq" id="XP_011199604.2">
    <property type="nucleotide sequence ID" value="XM_011201302.4"/>
</dbReference>
<keyword evidence="3" id="KW-1185">Reference proteome</keyword>
<organism evidence="3 4">
    <name type="scientific">Bactrocera dorsalis</name>
    <name type="common">Oriental fruit fly</name>
    <name type="synonym">Dacus dorsalis</name>
    <dbReference type="NCBI Taxonomy" id="27457"/>
    <lineage>
        <taxon>Eukaryota</taxon>
        <taxon>Metazoa</taxon>
        <taxon>Ecdysozoa</taxon>
        <taxon>Arthropoda</taxon>
        <taxon>Hexapoda</taxon>
        <taxon>Insecta</taxon>
        <taxon>Pterygota</taxon>
        <taxon>Neoptera</taxon>
        <taxon>Endopterygota</taxon>
        <taxon>Diptera</taxon>
        <taxon>Brachycera</taxon>
        <taxon>Muscomorpha</taxon>
        <taxon>Tephritoidea</taxon>
        <taxon>Tephritidae</taxon>
        <taxon>Bactrocera</taxon>
        <taxon>Bactrocera</taxon>
    </lineage>
</organism>
<dbReference type="Proteomes" id="UP001652620">
    <property type="component" value="Chromosome 4"/>
</dbReference>
<dbReference type="GeneID" id="105223555"/>
<dbReference type="OrthoDB" id="6022258at2759"/>
<evidence type="ECO:0000256" key="1">
    <source>
        <dbReference type="ARBA" id="ARBA00004613"/>
    </source>
</evidence>
<name>A0A6I9V9N4_BACDO</name>
<dbReference type="PANTHER" id="PTHR22918">
    <property type="entry name" value="SEMINAL PLASMA PROTEIN"/>
    <property type="match status" value="1"/>
</dbReference>
<dbReference type="InterPro" id="IPR051666">
    <property type="entry name" value="SP_Capacitation_Regulator"/>
</dbReference>
<dbReference type="InParanoid" id="A0A6I9V9N4"/>